<comment type="caution">
    <text evidence="1">The sequence shown here is derived from an EMBL/GenBank/DDBJ whole genome shotgun (WGS) entry which is preliminary data.</text>
</comment>
<keyword evidence="2" id="KW-1185">Reference proteome</keyword>
<evidence type="ECO:0000313" key="1">
    <source>
        <dbReference type="EMBL" id="TDW17976.1"/>
    </source>
</evidence>
<reference evidence="1 2" key="1">
    <citation type="submission" date="2019-03" db="EMBL/GenBank/DDBJ databases">
        <title>Genomic Encyclopedia of Type Strains, Phase III (KMG-III): the genomes of soil and plant-associated and newly described type strains.</title>
        <authorList>
            <person name="Whitman W."/>
        </authorList>
    </citation>
    <scope>NUCLEOTIDE SEQUENCE [LARGE SCALE GENOMIC DNA]</scope>
    <source>
        <strain evidence="1 2">VKM Ac-2570</strain>
    </source>
</reference>
<accession>A0A4R7ZL58</accession>
<evidence type="ECO:0000313" key="2">
    <source>
        <dbReference type="Proteomes" id="UP000295447"/>
    </source>
</evidence>
<protein>
    <submittedName>
        <fullName evidence="1">Uncharacterized protein</fullName>
    </submittedName>
</protein>
<dbReference type="Proteomes" id="UP000295447">
    <property type="component" value="Unassembled WGS sequence"/>
</dbReference>
<sequence length="44" mass="5131">MRNHPGNRFEVRFAPVRAHHVKVAFTRTFTKAADGVFLDEIEVY</sequence>
<dbReference type="EMBL" id="SODF01000002">
    <property type="protein sequence ID" value="TDW17976.1"/>
    <property type="molecule type" value="Genomic_DNA"/>
</dbReference>
<dbReference type="AlphaFoldDB" id="A0A4R7ZL58"/>
<organism evidence="1 2">
    <name type="scientific">Kribbella kalugense</name>
    <dbReference type="NCBI Taxonomy" id="2512221"/>
    <lineage>
        <taxon>Bacteria</taxon>
        <taxon>Bacillati</taxon>
        <taxon>Actinomycetota</taxon>
        <taxon>Actinomycetes</taxon>
        <taxon>Propionibacteriales</taxon>
        <taxon>Kribbellaceae</taxon>
        <taxon>Kribbella</taxon>
    </lineage>
</organism>
<name>A0A4R7ZL58_9ACTN</name>
<gene>
    <name evidence="1" type="ORF">EV650_4556</name>
</gene>
<proteinExistence type="predicted"/>